<keyword evidence="3" id="KW-1185">Reference proteome</keyword>
<proteinExistence type="predicted"/>
<dbReference type="Gene3D" id="1.10.10.600">
    <property type="entry name" value="IscX-like"/>
    <property type="match status" value="1"/>
</dbReference>
<keyword evidence="1" id="KW-0175">Coiled coil</keyword>
<gene>
    <name evidence="2" type="ORF">Trichorick_01135</name>
</gene>
<reference evidence="2 3" key="1">
    <citation type="submission" date="2022-10" db="EMBL/GenBank/DDBJ databases">
        <title>Host association and intracellularity evolved multiple times independently in the Rickettsiales.</title>
        <authorList>
            <person name="Castelli M."/>
            <person name="Nardi T."/>
            <person name="Gammuto L."/>
            <person name="Bellinzona G."/>
            <person name="Sabaneyeva E."/>
            <person name="Potekhin A."/>
            <person name="Serra V."/>
            <person name="Petroni G."/>
            <person name="Sassera D."/>
        </authorList>
    </citation>
    <scope>NUCLEOTIDE SEQUENCE [LARGE SCALE GENOMIC DNA]</scope>
    <source>
        <strain evidence="2 3">Kr 154-4</strain>
    </source>
</reference>
<evidence type="ECO:0000313" key="2">
    <source>
        <dbReference type="EMBL" id="WPY01229.1"/>
    </source>
</evidence>
<dbReference type="SUPFAM" id="SSF140319">
    <property type="entry name" value="IscX-like"/>
    <property type="match status" value="1"/>
</dbReference>
<dbReference type="InterPro" id="IPR007479">
    <property type="entry name" value="ISC_FeS_clus_asmbl_IscsX"/>
</dbReference>
<dbReference type="RefSeq" id="WP_323738019.1">
    <property type="nucleotide sequence ID" value="NZ_CP112932.1"/>
</dbReference>
<organism evidence="2 3">
    <name type="scientific">Candidatus Trichorickettsia mobilis</name>
    <dbReference type="NCBI Taxonomy" id="1346319"/>
    <lineage>
        <taxon>Bacteria</taxon>
        <taxon>Pseudomonadati</taxon>
        <taxon>Pseudomonadota</taxon>
        <taxon>Alphaproteobacteria</taxon>
        <taxon>Rickettsiales</taxon>
        <taxon>Rickettsiaceae</taxon>
        <taxon>Rickettsieae</taxon>
        <taxon>Candidatus Trichorickettsia</taxon>
    </lineage>
</organism>
<evidence type="ECO:0000313" key="3">
    <source>
        <dbReference type="Proteomes" id="UP001326613"/>
    </source>
</evidence>
<accession>A0ABZ0UYS5</accession>
<dbReference type="InterPro" id="IPR036762">
    <property type="entry name" value="IscX-like_sf"/>
</dbReference>
<sequence>MLIDNEEIAEFLEDNYPEEDISPIKLSYLEEMIRSLSELEDEEIQLSKEILQEIKETWLALRERS</sequence>
<name>A0ABZ0UYS5_9RICK</name>
<evidence type="ECO:0000256" key="1">
    <source>
        <dbReference type="SAM" id="Coils"/>
    </source>
</evidence>
<dbReference type="Pfam" id="PF04384">
    <property type="entry name" value="Fe-S_assembly"/>
    <property type="match status" value="1"/>
</dbReference>
<dbReference type="Proteomes" id="UP001326613">
    <property type="component" value="Chromosome"/>
</dbReference>
<protein>
    <submittedName>
        <fullName evidence="2">Fe-S cluster assembly protein IscX</fullName>
    </submittedName>
</protein>
<dbReference type="EMBL" id="CP112932">
    <property type="protein sequence ID" value="WPY01229.1"/>
    <property type="molecule type" value="Genomic_DNA"/>
</dbReference>
<feature type="coiled-coil region" evidence="1">
    <location>
        <begin position="29"/>
        <end position="56"/>
    </location>
</feature>